<evidence type="ECO:0000313" key="1">
    <source>
        <dbReference type="EMBL" id="GFS41568.1"/>
    </source>
</evidence>
<proteinExistence type="predicted"/>
<dbReference type="AlphaFoldDB" id="A0A8X6MD53"/>
<sequence length="82" mass="9325">MVAFLLCKDLKPGNPCVYLNRSYGKTVYFLIPHQGGRKCTRLKQMNQRTPAGNRSCKTRKTGSCPDYIKSNVIAICQKLTHY</sequence>
<dbReference type="EMBL" id="BMAW01043882">
    <property type="protein sequence ID" value="GFS41568.1"/>
    <property type="molecule type" value="Genomic_DNA"/>
</dbReference>
<protein>
    <submittedName>
        <fullName evidence="1">Uncharacterized protein</fullName>
    </submittedName>
</protein>
<name>A0A8X6MD53_NEPPI</name>
<organism evidence="1 2">
    <name type="scientific">Nephila pilipes</name>
    <name type="common">Giant wood spider</name>
    <name type="synonym">Nephila maculata</name>
    <dbReference type="NCBI Taxonomy" id="299642"/>
    <lineage>
        <taxon>Eukaryota</taxon>
        <taxon>Metazoa</taxon>
        <taxon>Ecdysozoa</taxon>
        <taxon>Arthropoda</taxon>
        <taxon>Chelicerata</taxon>
        <taxon>Arachnida</taxon>
        <taxon>Araneae</taxon>
        <taxon>Araneomorphae</taxon>
        <taxon>Entelegynae</taxon>
        <taxon>Araneoidea</taxon>
        <taxon>Nephilidae</taxon>
        <taxon>Nephila</taxon>
    </lineage>
</organism>
<evidence type="ECO:0000313" key="2">
    <source>
        <dbReference type="Proteomes" id="UP000887013"/>
    </source>
</evidence>
<comment type="caution">
    <text evidence="1">The sequence shown here is derived from an EMBL/GenBank/DDBJ whole genome shotgun (WGS) entry which is preliminary data.</text>
</comment>
<accession>A0A8X6MD53</accession>
<dbReference type="Proteomes" id="UP000887013">
    <property type="component" value="Unassembled WGS sequence"/>
</dbReference>
<keyword evidence="2" id="KW-1185">Reference proteome</keyword>
<reference evidence="1" key="1">
    <citation type="submission" date="2020-08" db="EMBL/GenBank/DDBJ databases">
        <title>Multicomponent nature underlies the extraordinary mechanical properties of spider dragline silk.</title>
        <authorList>
            <person name="Kono N."/>
            <person name="Nakamura H."/>
            <person name="Mori M."/>
            <person name="Yoshida Y."/>
            <person name="Ohtoshi R."/>
            <person name="Malay A.D."/>
            <person name="Moran D.A.P."/>
            <person name="Tomita M."/>
            <person name="Numata K."/>
            <person name="Arakawa K."/>
        </authorList>
    </citation>
    <scope>NUCLEOTIDE SEQUENCE</scope>
</reference>
<gene>
    <name evidence="1" type="ORF">NPIL_444711</name>
</gene>